<sequence>MIAFQVFVFILVVIFANLEIQIEGKDGWAKNLPCWRIEKGWLLKLSGGRPLTGYHFYLWVFLSTIAHLPVFFVPWSLRLESLILGFLAELLLLEDLFWFIFNPHYGIKNFRKGRIPWHKRWWGPLPDFFWYLAAVSILLLYLGAPILQ</sequence>
<dbReference type="AlphaFoldDB" id="A0A2H0WXI3"/>
<feature type="transmembrane region" description="Helical" evidence="1">
    <location>
        <begin position="56"/>
        <end position="75"/>
    </location>
</feature>
<feature type="transmembrane region" description="Helical" evidence="1">
    <location>
        <begin position="82"/>
        <end position="101"/>
    </location>
</feature>
<proteinExistence type="predicted"/>
<keyword evidence="1" id="KW-0812">Transmembrane</keyword>
<evidence type="ECO:0000313" key="2">
    <source>
        <dbReference type="EMBL" id="PIS17291.1"/>
    </source>
</evidence>
<reference evidence="3" key="1">
    <citation type="submission" date="2017-09" db="EMBL/GenBank/DDBJ databases">
        <title>Depth-based differentiation of microbial function through sediment-hosted aquifers and enrichment of novel symbionts in the deep terrestrial subsurface.</title>
        <authorList>
            <person name="Probst A.J."/>
            <person name="Ladd B."/>
            <person name="Jarett J.K."/>
            <person name="Geller-Mcgrath D.E."/>
            <person name="Sieber C.M.K."/>
            <person name="Emerson J.B."/>
            <person name="Anantharaman K."/>
            <person name="Thomas B.C."/>
            <person name="Malmstrom R."/>
            <person name="Stieglmeier M."/>
            <person name="Klingl A."/>
            <person name="Woyke T."/>
            <person name="Ryan C.M."/>
            <person name="Banfield J.F."/>
        </authorList>
    </citation>
    <scope>NUCLEOTIDE SEQUENCE [LARGE SCALE GENOMIC DNA]</scope>
</reference>
<name>A0A2H0WXI3_9BACT</name>
<gene>
    <name evidence="2" type="ORF">COT59_01420</name>
</gene>
<protein>
    <submittedName>
        <fullName evidence="2">Uncharacterized protein</fullName>
    </submittedName>
</protein>
<keyword evidence="1" id="KW-1133">Transmembrane helix</keyword>
<organism evidence="2 3">
    <name type="scientific">Candidatus Nealsonbacteria bacterium CG09_land_8_20_14_0_10_42_14</name>
    <dbReference type="NCBI Taxonomy" id="1974707"/>
    <lineage>
        <taxon>Bacteria</taxon>
        <taxon>Candidatus Nealsoniibacteriota</taxon>
    </lineage>
</organism>
<keyword evidence="1" id="KW-0472">Membrane</keyword>
<accession>A0A2H0WXI3</accession>
<comment type="caution">
    <text evidence="2">The sequence shown here is derived from an EMBL/GenBank/DDBJ whole genome shotgun (WGS) entry which is preliminary data.</text>
</comment>
<feature type="transmembrane region" description="Helical" evidence="1">
    <location>
        <begin position="128"/>
        <end position="147"/>
    </location>
</feature>
<dbReference type="Proteomes" id="UP000229675">
    <property type="component" value="Unassembled WGS sequence"/>
</dbReference>
<evidence type="ECO:0000256" key="1">
    <source>
        <dbReference type="SAM" id="Phobius"/>
    </source>
</evidence>
<evidence type="ECO:0000313" key="3">
    <source>
        <dbReference type="Proteomes" id="UP000229675"/>
    </source>
</evidence>
<dbReference type="EMBL" id="PEZD01000032">
    <property type="protein sequence ID" value="PIS17291.1"/>
    <property type="molecule type" value="Genomic_DNA"/>
</dbReference>